<evidence type="ECO:0000313" key="2">
    <source>
        <dbReference type="Proteomes" id="UP000738359"/>
    </source>
</evidence>
<reference evidence="1" key="1">
    <citation type="journal article" date="2020" name="Fungal Divers.">
        <title>Resolving the Mortierellaceae phylogeny through synthesis of multi-gene phylogenetics and phylogenomics.</title>
        <authorList>
            <person name="Vandepol N."/>
            <person name="Liber J."/>
            <person name="Desiro A."/>
            <person name="Na H."/>
            <person name="Kennedy M."/>
            <person name="Barry K."/>
            <person name="Grigoriev I.V."/>
            <person name="Miller A.N."/>
            <person name="O'Donnell K."/>
            <person name="Stajich J.E."/>
            <person name="Bonito G."/>
        </authorList>
    </citation>
    <scope>NUCLEOTIDE SEQUENCE</scope>
    <source>
        <strain evidence="1">CK1249</strain>
    </source>
</reference>
<evidence type="ECO:0000313" key="1">
    <source>
        <dbReference type="EMBL" id="KAF9941336.1"/>
    </source>
</evidence>
<name>A0A9P6IP17_MORAP</name>
<comment type="caution">
    <text evidence="1">The sequence shown here is derived from an EMBL/GenBank/DDBJ whole genome shotgun (WGS) entry which is preliminary data.</text>
</comment>
<dbReference type="OrthoDB" id="2446880at2759"/>
<organism evidence="1 2">
    <name type="scientific">Mortierella alpina</name>
    <name type="common">Oleaginous fungus</name>
    <name type="synonym">Mortierella renispora</name>
    <dbReference type="NCBI Taxonomy" id="64518"/>
    <lineage>
        <taxon>Eukaryota</taxon>
        <taxon>Fungi</taxon>
        <taxon>Fungi incertae sedis</taxon>
        <taxon>Mucoromycota</taxon>
        <taxon>Mortierellomycotina</taxon>
        <taxon>Mortierellomycetes</taxon>
        <taxon>Mortierellales</taxon>
        <taxon>Mortierellaceae</taxon>
        <taxon>Mortierella</taxon>
    </lineage>
</organism>
<protein>
    <submittedName>
        <fullName evidence="1">Uncharacterized protein</fullName>
    </submittedName>
</protein>
<dbReference type="EMBL" id="JAAAHY010003478">
    <property type="protein sequence ID" value="KAF9941336.1"/>
    <property type="molecule type" value="Genomic_DNA"/>
</dbReference>
<feature type="non-terminal residue" evidence="1">
    <location>
        <position position="1"/>
    </location>
</feature>
<accession>A0A9P6IP17</accession>
<sequence>MLAATLPQIVDVIKGLQTSLGPALDIADPVFQTLYDIVGQLTKASQDLAACTGAQVDCTGLVILSGYAIKIAMPIVRAYLTVKFPPAAVALALLQPTIDSIADGLIAGNDMGLTDLLKFIVDSTTGPVGSLLPVPLKAILDVITPILNIIKNCPTATPTATVGPATSGVPTAVNTATGTAEVTAIATSATTTTAALVTATPTPDCIALIEPIKDVIRNLLVTIE</sequence>
<dbReference type="AlphaFoldDB" id="A0A9P6IP17"/>
<gene>
    <name evidence="1" type="ORF">BGZ70_006244</name>
</gene>
<keyword evidence="2" id="KW-1185">Reference proteome</keyword>
<dbReference type="Proteomes" id="UP000738359">
    <property type="component" value="Unassembled WGS sequence"/>
</dbReference>
<proteinExistence type="predicted"/>